<dbReference type="Pfam" id="PF01421">
    <property type="entry name" value="Reprolysin"/>
    <property type="match status" value="1"/>
</dbReference>
<evidence type="ECO:0000256" key="1">
    <source>
        <dbReference type="ARBA" id="ARBA00004479"/>
    </source>
</evidence>
<dbReference type="InterPro" id="IPR024079">
    <property type="entry name" value="MetalloPept_cat_dom_sf"/>
</dbReference>
<reference evidence="12 13" key="1">
    <citation type="submission" date="2019-09" db="EMBL/GenBank/DDBJ databases">
        <title>Bird 10,000 Genomes (B10K) Project - Family phase.</title>
        <authorList>
            <person name="Zhang G."/>
        </authorList>
    </citation>
    <scope>NUCLEOTIDE SEQUENCE [LARGE SCALE GENOMIC DNA]</scope>
    <source>
        <strain evidence="12">B10K-DU-005-01</strain>
    </source>
</reference>
<dbReference type="GO" id="GO:0004222">
    <property type="term" value="F:metalloendopeptidase activity"/>
    <property type="evidence" value="ECO:0007669"/>
    <property type="project" value="InterPro"/>
</dbReference>
<dbReference type="Pfam" id="PF01562">
    <property type="entry name" value="Pep_M12B_propep"/>
    <property type="match status" value="1"/>
</dbReference>
<dbReference type="PROSITE" id="PS01186">
    <property type="entry name" value="EGF_2"/>
    <property type="match status" value="1"/>
</dbReference>
<feature type="domain" description="Peptidase M12B" evidence="11">
    <location>
        <begin position="162"/>
        <end position="361"/>
    </location>
</feature>
<feature type="domain" description="Disintegrin" evidence="10">
    <location>
        <begin position="379"/>
        <end position="452"/>
    </location>
</feature>
<feature type="disulfide bond" evidence="6">
    <location>
        <begin position="424"/>
        <end position="444"/>
    </location>
</feature>
<dbReference type="InterPro" id="IPR001762">
    <property type="entry name" value="Disintegrin_dom"/>
</dbReference>
<dbReference type="EMBL" id="VZZU01000018">
    <property type="protein sequence ID" value="NXW39938.1"/>
    <property type="molecule type" value="Genomic_DNA"/>
</dbReference>
<dbReference type="InterPro" id="IPR002870">
    <property type="entry name" value="Peptidase_M12B_N"/>
</dbReference>
<dbReference type="PANTHER" id="PTHR11905:SF120">
    <property type="entry name" value="DISINTEGRIN AND METALLOPROTEINASE DOMAIN-CONTAINING PROTEIN 1A"/>
    <property type="match status" value="1"/>
</dbReference>
<dbReference type="PROSITE" id="PS50026">
    <property type="entry name" value="EGF_3"/>
    <property type="match status" value="1"/>
</dbReference>
<dbReference type="SUPFAM" id="SSF57552">
    <property type="entry name" value="Blood coagulation inhibitor (disintegrin)"/>
    <property type="match status" value="1"/>
</dbReference>
<protein>
    <submittedName>
        <fullName evidence="12">ADA20 protein</fullName>
    </submittedName>
</protein>
<gene>
    <name evidence="12" type="primary">Adam20_0</name>
    <name evidence="12" type="ORF">NYCLEU_R07245</name>
</gene>
<dbReference type="GO" id="GO:0006508">
    <property type="term" value="P:proteolysis"/>
    <property type="evidence" value="ECO:0007669"/>
    <property type="project" value="InterPro"/>
</dbReference>
<dbReference type="SMART" id="SM00050">
    <property type="entry name" value="DISIN"/>
    <property type="match status" value="1"/>
</dbReference>
<comment type="caution">
    <text evidence="12">The sequence shown here is derived from an EMBL/GenBank/DDBJ whole genome shotgun (WGS) entry which is preliminary data.</text>
</comment>
<dbReference type="FunFam" id="3.40.390.10:FF:000002">
    <property type="entry name" value="Disintegrin and metalloproteinase domain-containing protein 22"/>
    <property type="match status" value="1"/>
</dbReference>
<dbReference type="InterPro" id="IPR000742">
    <property type="entry name" value="EGF"/>
</dbReference>
<dbReference type="GO" id="GO:0009897">
    <property type="term" value="C:external side of plasma membrane"/>
    <property type="evidence" value="ECO:0007669"/>
    <property type="project" value="TreeGrafter"/>
</dbReference>
<feature type="non-terminal residue" evidence="12">
    <location>
        <position position="682"/>
    </location>
</feature>
<dbReference type="InterPro" id="IPR018358">
    <property type="entry name" value="Disintegrin_CS"/>
</dbReference>
<dbReference type="PRINTS" id="PR00289">
    <property type="entry name" value="DISINTEGRIN"/>
</dbReference>
<dbReference type="GO" id="GO:1990913">
    <property type="term" value="C:sperm head plasma membrane"/>
    <property type="evidence" value="ECO:0007669"/>
    <property type="project" value="TreeGrafter"/>
</dbReference>
<evidence type="ECO:0000313" key="13">
    <source>
        <dbReference type="Proteomes" id="UP000551823"/>
    </source>
</evidence>
<keyword evidence="2 8" id="KW-0812">Transmembrane</keyword>
<feature type="transmembrane region" description="Helical" evidence="8">
    <location>
        <begin position="647"/>
        <end position="669"/>
    </location>
</feature>
<evidence type="ECO:0000256" key="3">
    <source>
        <dbReference type="ARBA" id="ARBA00022989"/>
    </source>
</evidence>
<keyword evidence="13" id="KW-1185">Reference proteome</keyword>
<dbReference type="PROSITE" id="PS00427">
    <property type="entry name" value="DISINTEGRIN_1"/>
    <property type="match status" value="1"/>
</dbReference>
<feature type="disulfide bond" evidence="7">
    <location>
        <begin position="617"/>
        <end position="626"/>
    </location>
</feature>
<comment type="caution">
    <text evidence="7">Lacks conserved residue(s) required for the propagation of feature annotation.</text>
</comment>
<evidence type="ECO:0000256" key="8">
    <source>
        <dbReference type="SAM" id="Phobius"/>
    </source>
</evidence>
<evidence type="ECO:0000256" key="6">
    <source>
        <dbReference type="PROSITE-ProRule" id="PRU00068"/>
    </source>
</evidence>
<dbReference type="AlphaFoldDB" id="A0A7L4BQL4"/>
<dbReference type="GO" id="GO:0008584">
    <property type="term" value="P:male gonad development"/>
    <property type="evidence" value="ECO:0007669"/>
    <property type="project" value="TreeGrafter"/>
</dbReference>
<dbReference type="InterPro" id="IPR036436">
    <property type="entry name" value="Disintegrin_dom_sf"/>
</dbReference>
<keyword evidence="7" id="KW-0245">EGF-like domain</keyword>
<proteinExistence type="predicted"/>
<dbReference type="Pfam" id="PF08516">
    <property type="entry name" value="ADAM_CR"/>
    <property type="match status" value="1"/>
</dbReference>
<dbReference type="Proteomes" id="UP000551823">
    <property type="component" value="Unassembled WGS sequence"/>
</dbReference>
<evidence type="ECO:0000313" key="12">
    <source>
        <dbReference type="EMBL" id="NXW39938.1"/>
    </source>
</evidence>
<keyword evidence="4 8" id="KW-0472">Membrane</keyword>
<dbReference type="InterPro" id="IPR006586">
    <property type="entry name" value="ADAM_Cys-rich"/>
</dbReference>
<evidence type="ECO:0000259" key="10">
    <source>
        <dbReference type="PROSITE" id="PS50214"/>
    </source>
</evidence>
<feature type="domain" description="EGF-like" evidence="9">
    <location>
        <begin position="593"/>
        <end position="627"/>
    </location>
</feature>
<dbReference type="PROSITE" id="PS50214">
    <property type="entry name" value="DISINTEGRIN_2"/>
    <property type="match status" value="1"/>
</dbReference>
<evidence type="ECO:0000256" key="2">
    <source>
        <dbReference type="ARBA" id="ARBA00022692"/>
    </source>
</evidence>
<dbReference type="SUPFAM" id="SSF55486">
    <property type="entry name" value="Metalloproteases ('zincins'), catalytic domain"/>
    <property type="match status" value="1"/>
</dbReference>
<evidence type="ECO:0000256" key="4">
    <source>
        <dbReference type="ARBA" id="ARBA00023136"/>
    </source>
</evidence>
<evidence type="ECO:0000256" key="5">
    <source>
        <dbReference type="ARBA" id="ARBA00023157"/>
    </source>
</evidence>
<organism evidence="12 13">
    <name type="scientific">Nyctiprogne leucopyga</name>
    <dbReference type="NCBI Taxonomy" id="382315"/>
    <lineage>
        <taxon>Eukaryota</taxon>
        <taxon>Metazoa</taxon>
        <taxon>Chordata</taxon>
        <taxon>Craniata</taxon>
        <taxon>Vertebrata</taxon>
        <taxon>Euteleostomi</taxon>
        <taxon>Archelosauria</taxon>
        <taxon>Archosauria</taxon>
        <taxon>Dinosauria</taxon>
        <taxon>Saurischia</taxon>
        <taxon>Theropoda</taxon>
        <taxon>Coelurosauria</taxon>
        <taxon>Aves</taxon>
        <taxon>Neognathae</taxon>
        <taxon>Neoaves</taxon>
        <taxon>Strisores</taxon>
        <taxon>Caprimulgiformes</taxon>
        <taxon>Caprimulgidae</taxon>
        <taxon>Chordeilinae</taxon>
        <taxon>Nyctiprogne</taxon>
    </lineage>
</organism>
<sequence>PSWGYTAYEIVIPRKLGTEAGQASQDEVSYSISIQGVNYTIHLRQKDFVIKNFPVFTRDSRGEIVAQQPHVPADCYYHGYVEGIPDSAVTLTTCSGLRGLLQIGNSSYSIEPLAASSMAEHLLLQREEAVPGTVMYKMPSEGGQFPGPGKATRQFKPRRHTRYLELLVVVDKEGFDAFGRSLTDVTLEVIEIINLVDGLFYPFHLRVLITALEVWVEKNPISVTRNITEVLHHFNLWKQQSLWYARHDVGCLFASMDFDRGMRTLHVGSKSNFASGCDRKRSSAVVSFAKQPYVATAVHVARALGHVLGMKHNAGYCSCGNTSKCIMSTHGTVTYQFSNCSKKHYFDFIASGKGFCLNNVPESVRTLAPRRCGSGGGEEAGEECDCGSGAPCTNSTNTCQKKGALCTSGGCCKNCKLLPEGAVCRESTGPCDLPEYCNGSSEHCPADVAKQDGSVCAEDGYCYSGECRSRTLQCVSIFGKEAKPAPLLCFQEVNTQGDRFGHCWGDGADVSFQKCELEHVLCGRVQCANVRRLPHLEDHATVIQTLVGDTWCWGTDYHLGVDMPDAGAIKDGTQCGEKMICINQTCVPEENYLPSHCSAKRTCRGKGVCNTRGNCHCDGGWAPPYCQFRGFGGSVDSGPPPITKKGLFRFIIIINVTVAVVVLAALVIVHVRKHRVTPALNR</sequence>
<feature type="non-terminal residue" evidence="12">
    <location>
        <position position="1"/>
    </location>
</feature>
<dbReference type="PROSITE" id="PS50215">
    <property type="entry name" value="ADAM_MEPRO"/>
    <property type="match status" value="1"/>
</dbReference>
<dbReference type="PANTHER" id="PTHR11905">
    <property type="entry name" value="ADAM A DISINTEGRIN AND METALLOPROTEASE DOMAIN"/>
    <property type="match status" value="1"/>
</dbReference>
<dbReference type="CDD" id="cd04269">
    <property type="entry name" value="ZnMc_adamalysin_II_like"/>
    <property type="match status" value="1"/>
</dbReference>
<evidence type="ECO:0000259" key="9">
    <source>
        <dbReference type="PROSITE" id="PS50026"/>
    </source>
</evidence>
<dbReference type="InterPro" id="IPR001590">
    <property type="entry name" value="Peptidase_M12B"/>
</dbReference>
<evidence type="ECO:0000256" key="7">
    <source>
        <dbReference type="PROSITE-ProRule" id="PRU00076"/>
    </source>
</evidence>
<evidence type="ECO:0000259" key="11">
    <source>
        <dbReference type="PROSITE" id="PS50215"/>
    </source>
</evidence>
<dbReference type="SMART" id="SM00608">
    <property type="entry name" value="ACR"/>
    <property type="match status" value="1"/>
</dbReference>
<name>A0A7L4BQL4_9AVES</name>
<keyword evidence="5 7" id="KW-1015">Disulfide bond</keyword>
<dbReference type="Gene3D" id="3.40.390.10">
    <property type="entry name" value="Collagenase (Catalytic Domain)"/>
    <property type="match status" value="1"/>
</dbReference>
<keyword evidence="3 8" id="KW-1133">Transmembrane helix</keyword>
<dbReference type="Gene3D" id="4.10.70.10">
    <property type="entry name" value="Disintegrin domain"/>
    <property type="match status" value="1"/>
</dbReference>
<dbReference type="Pfam" id="PF00200">
    <property type="entry name" value="Disintegrin"/>
    <property type="match status" value="1"/>
</dbReference>
<dbReference type="InterPro" id="IPR034027">
    <property type="entry name" value="Reprolysin_adamalysin"/>
</dbReference>
<comment type="subcellular location">
    <subcellularLocation>
        <location evidence="1">Membrane</location>
        <topology evidence="1">Single-pass type I membrane protein</topology>
    </subcellularLocation>
</comment>
<accession>A0A7L4BQL4</accession>